<name>A0A9W7XRB4_9FUNG</name>
<dbReference type="AlphaFoldDB" id="A0A9W7XRB4"/>
<proteinExistence type="predicted"/>
<dbReference type="EMBL" id="JANBOI010004217">
    <property type="protein sequence ID" value="KAJ1717921.1"/>
    <property type="molecule type" value="Genomic_DNA"/>
</dbReference>
<feature type="region of interest" description="Disordered" evidence="1">
    <location>
        <begin position="206"/>
        <end position="228"/>
    </location>
</feature>
<gene>
    <name evidence="2" type="ORF">LPJ61_007044</name>
</gene>
<evidence type="ECO:0000256" key="1">
    <source>
        <dbReference type="SAM" id="MobiDB-lite"/>
    </source>
</evidence>
<reference evidence="2" key="1">
    <citation type="submission" date="2022-07" db="EMBL/GenBank/DDBJ databases">
        <title>Phylogenomic reconstructions and comparative analyses of Kickxellomycotina fungi.</title>
        <authorList>
            <person name="Reynolds N.K."/>
            <person name="Stajich J.E."/>
            <person name="Barry K."/>
            <person name="Grigoriev I.V."/>
            <person name="Crous P."/>
            <person name="Smith M.E."/>
        </authorList>
    </citation>
    <scope>NUCLEOTIDE SEQUENCE</scope>
    <source>
        <strain evidence="2">BCRC 34381</strain>
    </source>
</reference>
<feature type="non-terminal residue" evidence="2">
    <location>
        <position position="261"/>
    </location>
</feature>
<protein>
    <submittedName>
        <fullName evidence="2">Uncharacterized protein</fullName>
    </submittedName>
</protein>
<dbReference type="Proteomes" id="UP001143981">
    <property type="component" value="Unassembled WGS sequence"/>
</dbReference>
<keyword evidence="3" id="KW-1185">Reference proteome</keyword>
<organism evidence="2 3">
    <name type="scientific">Coemansia biformis</name>
    <dbReference type="NCBI Taxonomy" id="1286918"/>
    <lineage>
        <taxon>Eukaryota</taxon>
        <taxon>Fungi</taxon>
        <taxon>Fungi incertae sedis</taxon>
        <taxon>Zoopagomycota</taxon>
        <taxon>Kickxellomycotina</taxon>
        <taxon>Kickxellomycetes</taxon>
        <taxon>Kickxellales</taxon>
        <taxon>Kickxellaceae</taxon>
        <taxon>Coemansia</taxon>
    </lineage>
</organism>
<evidence type="ECO:0000313" key="3">
    <source>
        <dbReference type="Proteomes" id="UP001143981"/>
    </source>
</evidence>
<dbReference type="OrthoDB" id="5599082at2759"/>
<accession>A0A9W7XRB4</accession>
<evidence type="ECO:0000313" key="2">
    <source>
        <dbReference type="EMBL" id="KAJ1717921.1"/>
    </source>
</evidence>
<feature type="compositionally biased region" description="Pro residues" evidence="1">
    <location>
        <begin position="215"/>
        <end position="228"/>
    </location>
</feature>
<sequence length="261" mass="28004">MDVDISPITLDTTKRLAQLYPSPAGFPGAGDPASATLGNSSGGRARVLDGFFAADFLPARSSRSAAGDTQQRPKPATIPDIAHPLAAAAVAGDGESYGAKYVRFLHDFAWDHARHIGSGVRVDSDEFADECVEEISRELARHRVWEPKTRERLVALVILVQAHFERADQPTDALVARLAADFAKSRLKLALWQCISLHLTRRPAAAGSPGSPGASLPPPPLPPPPPVSPDDLEVAVELLYLFETWALRAPSTRALNELGIE</sequence>
<comment type="caution">
    <text evidence="2">The sequence shown here is derived from an EMBL/GenBank/DDBJ whole genome shotgun (WGS) entry which is preliminary data.</text>
</comment>